<evidence type="ECO:0000313" key="1">
    <source>
        <dbReference type="EMBL" id="PIR99113.1"/>
    </source>
</evidence>
<protein>
    <submittedName>
        <fullName evidence="1">Uncharacterized protein</fullName>
    </submittedName>
</protein>
<dbReference type="AlphaFoldDB" id="A0A2H0VJ53"/>
<proteinExistence type="predicted"/>
<organism evidence="1 2">
    <name type="scientific">Candidatus Collierbacteria bacterium CG10_big_fil_rev_8_21_14_0_10_44_9</name>
    <dbReference type="NCBI Taxonomy" id="1974535"/>
    <lineage>
        <taxon>Bacteria</taxon>
        <taxon>Candidatus Collieribacteriota</taxon>
    </lineage>
</organism>
<gene>
    <name evidence="1" type="ORF">COT87_01180</name>
</gene>
<evidence type="ECO:0000313" key="2">
    <source>
        <dbReference type="Proteomes" id="UP000230796"/>
    </source>
</evidence>
<dbReference type="Proteomes" id="UP000230796">
    <property type="component" value="Unassembled WGS sequence"/>
</dbReference>
<comment type="caution">
    <text evidence="1">The sequence shown here is derived from an EMBL/GenBank/DDBJ whole genome shotgun (WGS) entry which is preliminary data.</text>
</comment>
<accession>A0A2H0VJ53</accession>
<reference evidence="2" key="1">
    <citation type="submission" date="2017-09" db="EMBL/GenBank/DDBJ databases">
        <title>Depth-based differentiation of microbial function through sediment-hosted aquifers and enrichment of novel symbionts in the deep terrestrial subsurface.</title>
        <authorList>
            <person name="Probst A.J."/>
            <person name="Ladd B."/>
            <person name="Jarett J.K."/>
            <person name="Geller-Mcgrath D.E."/>
            <person name="Sieber C.M.K."/>
            <person name="Emerson J.B."/>
            <person name="Anantharaman K."/>
            <person name="Thomas B.C."/>
            <person name="Malmstrom R."/>
            <person name="Stieglmeier M."/>
            <person name="Klingl A."/>
            <person name="Woyke T."/>
            <person name="Ryan C.M."/>
            <person name="Banfield J.F."/>
        </authorList>
    </citation>
    <scope>NUCLEOTIDE SEQUENCE [LARGE SCALE GENOMIC DNA]</scope>
</reference>
<name>A0A2H0VJ53_9BACT</name>
<sequence>MDKRIFLLGVVAVFVLSLIGSTVTPAQAFEQFPRSLAWELIGQSGTPATNSAGYPFSVIYAQPGETVQMSMQVKNHSRDPHAEMWYGKSQIGYEGPDYPNAHAIGVGTWDPIDNIPTFLDPSSFVVNGNRLTYYDGAPVNKGEIMDLNWQVKIANNVQNGTYNLVLSLVREFDEWGYRVKSNGVNHKYRAVLYQFKIGQTSPGPVGGWVQFNGTASGISFLHPMTARVGSNSYGVEDAKLAKSFLLNDTIVPFWVDFMYRSGIGSIDSLSLYDWAQGTRNVNQQDKTRYPNKQVGELQSVLIGGRLGYQFTVTESTSTYDGPGTPSGGGIIENGDTHQVIFIETPRGYRYIIEYPTNHPTSRDVVNGISFN</sequence>
<dbReference type="EMBL" id="PFAF01000021">
    <property type="protein sequence ID" value="PIR99113.1"/>
    <property type="molecule type" value="Genomic_DNA"/>
</dbReference>